<dbReference type="Gramene" id="OE9A046718T3">
    <property type="protein sequence ID" value="OE9A046718C3"/>
    <property type="gene ID" value="OE9A046718"/>
</dbReference>
<keyword evidence="13" id="KW-1185">Reference proteome</keyword>
<protein>
    <submittedName>
        <fullName evidence="12">Zinc finger CONSTANS-LIKE 9-like</fullName>
    </submittedName>
</protein>
<evidence type="ECO:0000256" key="6">
    <source>
        <dbReference type="ARBA" id="ARBA00022833"/>
    </source>
</evidence>
<gene>
    <name evidence="12" type="ORF">OLEA9_A046718</name>
</gene>
<evidence type="ECO:0000313" key="12">
    <source>
        <dbReference type="EMBL" id="CAA2974716.1"/>
    </source>
</evidence>
<evidence type="ECO:0000256" key="4">
    <source>
        <dbReference type="ARBA" id="ARBA00022737"/>
    </source>
</evidence>
<accession>A0A8S0R604</accession>
<keyword evidence="4" id="KW-0677">Repeat</keyword>
<evidence type="ECO:0000256" key="2">
    <source>
        <dbReference type="ARBA" id="ARBA00010024"/>
    </source>
</evidence>
<keyword evidence="5 8" id="KW-0863">Zinc-finger</keyword>
<evidence type="ECO:0000256" key="7">
    <source>
        <dbReference type="ARBA" id="ARBA00023242"/>
    </source>
</evidence>
<dbReference type="OrthoDB" id="153872at2759"/>
<feature type="domain" description="CCT" evidence="11">
    <location>
        <begin position="343"/>
        <end position="385"/>
    </location>
</feature>
<dbReference type="Gramene" id="OE9A046718T6">
    <property type="protein sequence ID" value="OE9A046718C6"/>
    <property type="gene ID" value="OE9A046718"/>
</dbReference>
<dbReference type="Pfam" id="PF06203">
    <property type="entry name" value="CCT"/>
    <property type="match status" value="1"/>
</dbReference>
<keyword evidence="6" id="KW-0862">Zinc</keyword>
<reference evidence="12 13" key="1">
    <citation type="submission" date="2019-12" db="EMBL/GenBank/DDBJ databases">
        <authorList>
            <person name="Alioto T."/>
            <person name="Alioto T."/>
            <person name="Gomez Garrido J."/>
        </authorList>
    </citation>
    <scope>NUCLEOTIDE SEQUENCE [LARGE SCALE GENOMIC DNA]</scope>
</reference>
<keyword evidence="3" id="KW-0479">Metal-binding</keyword>
<proteinExistence type="inferred from homology"/>
<dbReference type="EMBL" id="CACTIH010002193">
    <property type="protein sequence ID" value="CAA2974716.1"/>
    <property type="molecule type" value="Genomic_DNA"/>
</dbReference>
<comment type="caution">
    <text evidence="12">The sequence shown here is derived from an EMBL/GenBank/DDBJ whole genome shotgun (WGS) entry which is preliminary data.</text>
</comment>
<evidence type="ECO:0000259" key="11">
    <source>
        <dbReference type="PROSITE" id="PS51017"/>
    </source>
</evidence>
<dbReference type="CDD" id="cd19821">
    <property type="entry name" value="Bbox1_BBX-like"/>
    <property type="match status" value="2"/>
</dbReference>
<keyword evidence="7 9" id="KW-0539">Nucleus</keyword>
<evidence type="ECO:0000256" key="3">
    <source>
        <dbReference type="ARBA" id="ARBA00022723"/>
    </source>
</evidence>
<dbReference type="PROSITE" id="PS51017">
    <property type="entry name" value="CCT"/>
    <property type="match status" value="1"/>
</dbReference>
<dbReference type="Gramene" id="OE9A046718T2">
    <property type="protein sequence ID" value="OE9A046718C2"/>
    <property type="gene ID" value="OE9A046718"/>
</dbReference>
<dbReference type="GO" id="GO:0006355">
    <property type="term" value="P:regulation of DNA-templated transcription"/>
    <property type="evidence" value="ECO:0007669"/>
    <property type="project" value="UniProtKB-ARBA"/>
</dbReference>
<feature type="domain" description="B box-type" evidence="10">
    <location>
        <begin position="1"/>
        <end position="47"/>
    </location>
</feature>
<dbReference type="GO" id="GO:0008270">
    <property type="term" value="F:zinc ion binding"/>
    <property type="evidence" value="ECO:0007669"/>
    <property type="project" value="UniProtKB-KW"/>
</dbReference>
<evidence type="ECO:0000256" key="1">
    <source>
        <dbReference type="ARBA" id="ARBA00004123"/>
    </source>
</evidence>
<evidence type="ECO:0000256" key="5">
    <source>
        <dbReference type="ARBA" id="ARBA00022771"/>
    </source>
</evidence>
<dbReference type="PANTHER" id="PTHR31717">
    <property type="entry name" value="ZINC FINGER PROTEIN CONSTANS-LIKE 10"/>
    <property type="match status" value="1"/>
</dbReference>
<evidence type="ECO:0000313" key="13">
    <source>
        <dbReference type="Proteomes" id="UP000594638"/>
    </source>
</evidence>
<dbReference type="Gramene" id="OE9A046718T4">
    <property type="protein sequence ID" value="OE9A046718C4"/>
    <property type="gene ID" value="OE9A046718"/>
</dbReference>
<dbReference type="InterPro" id="IPR000315">
    <property type="entry name" value="Znf_B-box"/>
</dbReference>
<dbReference type="Proteomes" id="UP000594638">
    <property type="component" value="Unassembled WGS sequence"/>
</dbReference>
<comment type="similarity">
    <text evidence="2">Belongs to the CONSTANS family.</text>
</comment>
<sequence length="400" mass="44205">MGYLCDFCAEQRSTVYCRSDAASLCLSCDRNVHSANALSRRHSRTLVCERCNTQPAYVRCIEERVFLCQNCDWTGHSGSDTSPAHKRQPVNCYSGCPSATELSAIWSFLLDSPSVGDTTCKQGMGSFSITDNQLIDYQVSQEKNDILDASVVIEASGLNNMDVNESTVWMGSQVPLFDPKLHNTEQPAGSSNPALPMVFPGTKGATFYEGDSFYDNFNMDEVDLDIENYEELFSAALDNTEQLFDDDGIDGLFGTKDMSVSNCRSANAAEGSSVGRLNVAKPACSNVASADSTISCWTEPNLYFARQAQSGLTGESITGDYQDCVERPLCPLGPESSTYSSSRSDAVMRYKEKKKTRKFEKRVRYESRKSRADVRRRVKGRFVKAGDAYDYDPLSKTQSC</sequence>
<evidence type="ECO:0000259" key="10">
    <source>
        <dbReference type="PROSITE" id="PS50119"/>
    </source>
</evidence>
<organism evidence="12 13">
    <name type="scientific">Olea europaea subsp. europaea</name>
    <dbReference type="NCBI Taxonomy" id="158383"/>
    <lineage>
        <taxon>Eukaryota</taxon>
        <taxon>Viridiplantae</taxon>
        <taxon>Streptophyta</taxon>
        <taxon>Embryophyta</taxon>
        <taxon>Tracheophyta</taxon>
        <taxon>Spermatophyta</taxon>
        <taxon>Magnoliopsida</taxon>
        <taxon>eudicotyledons</taxon>
        <taxon>Gunneridae</taxon>
        <taxon>Pentapetalae</taxon>
        <taxon>asterids</taxon>
        <taxon>lamiids</taxon>
        <taxon>Lamiales</taxon>
        <taxon>Oleaceae</taxon>
        <taxon>Oleeae</taxon>
        <taxon>Olea</taxon>
    </lineage>
</organism>
<dbReference type="PROSITE" id="PS50119">
    <property type="entry name" value="ZF_BBOX"/>
    <property type="match status" value="2"/>
</dbReference>
<dbReference type="AlphaFoldDB" id="A0A8S0R604"/>
<dbReference type="GO" id="GO:0005634">
    <property type="term" value="C:nucleus"/>
    <property type="evidence" value="ECO:0007669"/>
    <property type="project" value="UniProtKB-SubCell"/>
</dbReference>
<dbReference type="SMART" id="SM00336">
    <property type="entry name" value="BBOX"/>
    <property type="match status" value="2"/>
</dbReference>
<name>A0A8S0R604_OLEEU</name>
<comment type="subcellular location">
    <subcellularLocation>
        <location evidence="1 9">Nucleus</location>
    </subcellularLocation>
</comment>
<evidence type="ECO:0000256" key="9">
    <source>
        <dbReference type="PROSITE-ProRule" id="PRU00357"/>
    </source>
</evidence>
<dbReference type="Gramene" id="OE9A046718T5">
    <property type="protein sequence ID" value="OE9A046718C5"/>
    <property type="gene ID" value="OE9A046718"/>
</dbReference>
<evidence type="ECO:0000256" key="8">
    <source>
        <dbReference type="PROSITE-ProRule" id="PRU00024"/>
    </source>
</evidence>
<dbReference type="Pfam" id="PF22586">
    <property type="entry name" value="ANCHR-like_BBOX"/>
    <property type="match status" value="1"/>
</dbReference>
<feature type="domain" description="B box-type" evidence="10">
    <location>
        <begin position="43"/>
        <end position="90"/>
    </location>
</feature>
<dbReference type="Gramene" id="OE9A046718T1">
    <property type="protein sequence ID" value="OE9A046718C1"/>
    <property type="gene ID" value="OE9A046718"/>
</dbReference>
<dbReference type="InterPro" id="IPR049808">
    <property type="entry name" value="CONSTANS-like_Bbox1"/>
</dbReference>
<dbReference type="InterPro" id="IPR010402">
    <property type="entry name" value="CCT_domain"/>
</dbReference>
<dbReference type="PANTHER" id="PTHR31717:SF131">
    <property type="entry name" value="ZINC FINGER PROTEIN CONSTANS-LIKE 9"/>
    <property type="match status" value="1"/>
</dbReference>